<evidence type="ECO:0000256" key="8">
    <source>
        <dbReference type="SAM" id="Phobius"/>
    </source>
</evidence>
<reference evidence="10 11" key="1">
    <citation type="journal article" date="2017" name="G3 (Bethesda)">
        <title>First Draft Genome Sequence of the Pathogenic Fungus Lomentospora prolificans (Formerly Scedosporium prolificans).</title>
        <authorList>
            <person name="Luo R."/>
            <person name="Zimin A."/>
            <person name="Workman R."/>
            <person name="Fan Y."/>
            <person name="Pertea G."/>
            <person name="Grossman N."/>
            <person name="Wear M.P."/>
            <person name="Jia B."/>
            <person name="Miller H."/>
            <person name="Casadevall A."/>
            <person name="Timp W."/>
            <person name="Zhang S.X."/>
            <person name="Salzberg S.L."/>
        </authorList>
    </citation>
    <scope>NUCLEOTIDE SEQUENCE [LARGE SCALE GENOMIC DNA]</scope>
    <source>
        <strain evidence="10 11">JHH-5317</strain>
    </source>
</reference>
<dbReference type="InterPro" id="IPR050186">
    <property type="entry name" value="TPT_transporter"/>
</dbReference>
<accession>A0A2N3NBG5</accession>
<evidence type="ECO:0000256" key="5">
    <source>
        <dbReference type="ARBA" id="ARBA00022692"/>
    </source>
</evidence>
<keyword evidence="11" id="KW-1185">Reference proteome</keyword>
<feature type="transmembrane region" description="Helical" evidence="8">
    <location>
        <begin position="233"/>
        <end position="257"/>
    </location>
</feature>
<dbReference type="InParanoid" id="A0A2N3NBG5"/>
<evidence type="ECO:0000313" key="10">
    <source>
        <dbReference type="EMBL" id="PKS09795.1"/>
    </source>
</evidence>
<comment type="subcellular location">
    <subcellularLocation>
        <location evidence="2">Endoplasmic reticulum membrane</location>
        <topology evidence="2">Multi-pass membrane protein</topology>
    </subcellularLocation>
</comment>
<dbReference type="InterPro" id="IPR004853">
    <property type="entry name" value="Sugar_P_trans_dom"/>
</dbReference>
<keyword evidence="5 8" id="KW-0812">Transmembrane</keyword>
<evidence type="ECO:0000256" key="1">
    <source>
        <dbReference type="ARBA" id="ARBA00003420"/>
    </source>
</evidence>
<evidence type="ECO:0000256" key="4">
    <source>
        <dbReference type="ARBA" id="ARBA00011182"/>
    </source>
</evidence>
<evidence type="ECO:0000256" key="3">
    <source>
        <dbReference type="ARBA" id="ARBA00010425"/>
    </source>
</evidence>
<dbReference type="GO" id="GO:0005789">
    <property type="term" value="C:endoplasmic reticulum membrane"/>
    <property type="evidence" value="ECO:0007669"/>
    <property type="project" value="UniProtKB-SubCell"/>
</dbReference>
<evidence type="ECO:0000313" key="11">
    <source>
        <dbReference type="Proteomes" id="UP000233524"/>
    </source>
</evidence>
<feature type="transmembrane region" description="Helical" evidence="8">
    <location>
        <begin position="167"/>
        <end position="191"/>
    </location>
</feature>
<gene>
    <name evidence="10" type="ORF">jhhlp_004416</name>
</gene>
<name>A0A2N3NBG5_9PEZI</name>
<proteinExistence type="inferred from homology"/>
<evidence type="ECO:0000256" key="7">
    <source>
        <dbReference type="ARBA" id="ARBA00023136"/>
    </source>
</evidence>
<evidence type="ECO:0000259" key="9">
    <source>
        <dbReference type="Pfam" id="PF03151"/>
    </source>
</evidence>
<comment type="function">
    <text evidence="1">Involved in the import of GDP-mannose from the cytoplasm into the Golgi lumen.</text>
</comment>
<feature type="transmembrane region" description="Helical" evidence="8">
    <location>
        <begin position="87"/>
        <end position="109"/>
    </location>
</feature>
<evidence type="ECO:0000256" key="2">
    <source>
        <dbReference type="ARBA" id="ARBA00004477"/>
    </source>
</evidence>
<dbReference type="Pfam" id="PF03151">
    <property type="entry name" value="TPT"/>
    <property type="match status" value="1"/>
</dbReference>
<dbReference type="VEuPathDB" id="FungiDB:jhhlp_004416"/>
<keyword evidence="6 8" id="KW-1133">Transmembrane helix</keyword>
<feature type="transmembrane region" description="Helical" evidence="8">
    <location>
        <begin position="264"/>
        <end position="285"/>
    </location>
</feature>
<organism evidence="10 11">
    <name type="scientific">Lomentospora prolificans</name>
    <dbReference type="NCBI Taxonomy" id="41688"/>
    <lineage>
        <taxon>Eukaryota</taxon>
        <taxon>Fungi</taxon>
        <taxon>Dikarya</taxon>
        <taxon>Ascomycota</taxon>
        <taxon>Pezizomycotina</taxon>
        <taxon>Sordariomycetes</taxon>
        <taxon>Hypocreomycetidae</taxon>
        <taxon>Microascales</taxon>
        <taxon>Microascaceae</taxon>
        <taxon>Lomentospora</taxon>
    </lineage>
</organism>
<keyword evidence="7 8" id="KW-0472">Membrane</keyword>
<dbReference type="PANTHER" id="PTHR11132">
    <property type="entry name" value="SOLUTE CARRIER FAMILY 35"/>
    <property type="match status" value="1"/>
</dbReference>
<feature type="transmembrane region" description="Helical" evidence="8">
    <location>
        <begin position="203"/>
        <end position="221"/>
    </location>
</feature>
<sequence>MPNQQLPVTEKPAAGGFSLHPGFYVVNWMFFSNMTILFNKWLIDTAGFTVLLTCWHLVFATVATQILSRTTTLVDGRKKVKMTGRVYLRAVVPIGVLYSGSLVCSNLVYLYLNVAFIQMLKSAGPVAVLFVSWMWGVAHPSFENVINIMGIAFGVFLASAGEIDFSWVGFAFQIAGIVFEAMRLVMIQLLLSGDDMKMDPLVSLYYYAPVCAVMNMIVGLFTEFPSFQVADLWQTGVLMLVLNASVAFMLNVASVFLIGKTSSLVLTLAGILKAILLVVASVIIWNTTITFLQFLGYSIALFGLVYYSLGWSQIKTMSANASAWAASAYANGFSDAPGNTRIKRAVAVGFALLVTILLFIGLTRGSSSTAQDGKPLQSPDSEGWGFSWMSYLGWSQ</sequence>
<dbReference type="AlphaFoldDB" id="A0A2N3NBG5"/>
<comment type="similarity">
    <text evidence="3">Belongs to the TPT transporter family. SLC35D subfamily.</text>
</comment>
<protein>
    <recommendedName>
        <fullName evidence="9">Sugar phosphate transporter domain-containing protein</fullName>
    </recommendedName>
</protein>
<comment type="subunit">
    <text evidence="4">Homooligomer.</text>
</comment>
<feature type="transmembrane region" description="Helical" evidence="8">
    <location>
        <begin position="144"/>
        <end position="161"/>
    </location>
</feature>
<feature type="domain" description="Sugar phosphate transporter" evidence="9">
    <location>
        <begin position="22"/>
        <end position="308"/>
    </location>
</feature>
<comment type="caution">
    <text evidence="10">The sequence shown here is derived from an EMBL/GenBank/DDBJ whole genome shotgun (WGS) entry which is preliminary data.</text>
</comment>
<feature type="transmembrane region" description="Helical" evidence="8">
    <location>
        <begin position="291"/>
        <end position="309"/>
    </location>
</feature>
<feature type="transmembrane region" description="Helical" evidence="8">
    <location>
        <begin position="48"/>
        <end position="67"/>
    </location>
</feature>
<dbReference type="Proteomes" id="UP000233524">
    <property type="component" value="Unassembled WGS sequence"/>
</dbReference>
<feature type="transmembrane region" description="Helical" evidence="8">
    <location>
        <begin position="345"/>
        <end position="362"/>
    </location>
</feature>
<feature type="transmembrane region" description="Helical" evidence="8">
    <location>
        <begin position="115"/>
        <end position="137"/>
    </location>
</feature>
<dbReference type="OrthoDB" id="6418713at2759"/>
<dbReference type="EMBL" id="NLAX01000010">
    <property type="protein sequence ID" value="PKS09795.1"/>
    <property type="molecule type" value="Genomic_DNA"/>
</dbReference>
<evidence type="ECO:0000256" key="6">
    <source>
        <dbReference type="ARBA" id="ARBA00022989"/>
    </source>
</evidence>